<reference evidence="1 2" key="1">
    <citation type="submission" date="2020-04" db="EMBL/GenBank/DDBJ databases">
        <title>Global-level population genomics: horizontal gene transfer, symbiosis and evolution in Rhizobia.</title>
        <authorList>
            <person name="Gai Y."/>
        </authorList>
    </citation>
    <scope>NUCLEOTIDE SEQUENCE [LARGE SCALE GENOMIC DNA]</scope>
    <source>
        <strain evidence="1 2">BLR33</strain>
    </source>
</reference>
<dbReference type="Proteomes" id="UP000770629">
    <property type="component" value="Unassembled WGS sequence"/>
</dbReference>
<evidence type="ECO:0000313" key="2">
    <source>
        <dbReference type="Proteomes" id="UP000770629"/>
    </source>
</evidence>
<proteinExistence type="predicted"/>
<comment type="caution">
    <text evidence="1">The sequence shown here is derived from an EMBL/GenBank/DDBJ whole genome shotgun (WGS) entry which is preliminary data.</text>
</comment>
<gene>
    <name evidence="1" type="ORF">HJB60_03665</name>
</gene>
<dbReference type="EMBL" id="JABDYF010000001">
    <property type="protein sequence ID" value="MBX5088274.1"/>
    <property type="molecule type" value="Genomic_DNA"/>
</dbReference>
<evidence type="ECO:0008006" key="3">
    <source>
        <dbReference type="Google" id="ProtNLM"/>
    </source>
</evidence>
<organism evidence="1 2">
    <name type="scientific">Rhizobium lentis</name>
    <dbReference type="NCBI Taxonomy" id="1138194"/>
    <lineage>
        <taxon>Bacteria</taxon>
        <taxon>Pseudomonadati</taxon>
        <taxon>Pseudomonadota</taxon>
        <taxon>Alphaproteobacteria</taxon>
        <taxon>Hyphomicrobiales</taxon>
        <taxon>Rhizobiaceae</taxon>
        <taxon>Rhizobium/Agrobacterium group</taxon>
        <taxon>Rhizobium</taxon>
    </lineage>
</organism>
<keyword evidence="2" id="KW-1185">Reference proteome</keyword>
<protein>
    <recommendedName>
        <fullName evidence="3">Strictosidine synthase</fullName>
    </recommendedName>
</protein>
<name>A0ABS7IFP4_9HYPH</name>
<dbReference type="InterPro" id="IPR015943">
    <property type="entry name" value="WD40/YVTN_repeat-like_dom_sf"/>
</dbReference>
<accession>A0ABS7IFP4</accession>
<dbReference type="Gene3D" id="2.130.10.10">
    <property type="entry name" value="YVTN repeat-like/Quinoprotein amine dehydrogenase"/>
    <property type="match status" value="1"/>
</dbReference>
<sequence>MSIFFKSRNSEPPAMPLEGVLGPNSLLDEAPSFSIEKPDALAVAADGCLLISTGPSVWSLGRWGEEPRQRFSLSCRVTALAASPGGQIAVGLETGEVHVYDMAQDQPAWTVPAPSGNSPAADCIFLREDKLAVVRSGYASVHDALARSPWETAQGGAVTGHSRNGMTRVMAGGLACPMGICRDDRGDLIITEMVTACVIEPSGRVRGTGFPAYIGRIRKTQKGYLLACLSRRDPLIEFLRTEQDFVKDMKKIIDPRHWISPRTTPEFSHEFPIELGATRLFGEIKPWAPSFSYGLLVKLDKDLMPQGSAQSRANGRQHAISDAIVWNGDIIAVSQASGEILNLGSWA</sequence>
<dbReference type="RefSeq" id="WP_221118443.1">
    <property type="nucleotide sequence ID" value="NZ_JABDYF010000001.1"/>
</dbReference>
<dbReference type="SUPFAM" id="SSF63829">
    <property type="entry name" value="Calcium-dependent phosphotriesterase"/>
    <property type="match status" value="1"/>
</dbReference>
<evidence type="ECO:0000313" key="1">
    <source>
        <dbReference type="EMBL" id="MBX5088274.1"/>
    </source>
</evidence>